<name>A0A1Y1Q6W6_9GAMM</name>
<gene>
    <name evidence="7" type="ORF">BWK73_53735</name>
</gene>
<feature type="transmembrane region" description="Helical" evidence="6">
    <location>
        <begin position="40"/>
        <end position="64"/>
    </location>
</feature>
<reference evidence="7 8" key="1">
    <citation type="submission" date="2017-01" db="EMBL/GenBank/DDBJ databases">
        <title>Novel large sulfur bacteria in the metagenomes of groundwater-fed chemosynthetic microbial mats in the Lake Huron basin.</title>
        <authorList>
            <person name="Sharrar A.M."/>
            <person name="Flood B.E."/>
            <person name="Bailey J.V."/>
            <person name="Jones D.S."/>
            <person name="Biddanda B."/>
            <person name="Ruberg S.A."/>
            <person name="Marcus D.N."/>
            <person name="Dick G.J."/>
        </authorList>
    </citation>
    <scope>NUCLEOTIDE SEQUENCE [LARGE SCALE GENOMIC DNA]</scope>
    <source>
        <strain evidence="7">A8</strain>
    </source>
</reference>
<dbReference type="PANTHER" id="PTHR30086">
    <property type="entry name" value="ARGININE EXPORTER PROTEIN ARGO"/>
    <property type="match status" value="1"/>
</dbReference>
<evidence type="ECO:0008006" key="9">
    <source>
        <dbReference type="Google" id="ProtNLM"/>
    </source>
</evidence>
<organism evidence="7 8">
    <name type="scientific">Thiothrix lacustris</name>
    <dbReference type="NCBI Taxonomy" id="525917"/>
    <lineage>
        <taxon>Bacteria</taxon>
        <taxon>Pseudomonadati</taxon>
        <taxon>Pseudomonadota</taxon>
        <taxon>Gammaproteobacteria</taxon>
        <taxon>Thiotrichales</taxon>
        <taxon>Thiotrichaceae</taxon>
        <taxon>Thiothrix</taxon>
    </lineage>
</organism>
<evidence type="ECO:0000313" key="8">
    <source>
        <dbReference type="Proteomes" id="UP000192491"/>
    </source>
</evidence>
<evidence type="ECO:0000313" key="7">
    <source>
        <dbReference type="EMBL" id="OQW97828.1"/>
    </source>
</evidence>
<comment type="subcellular location">
    <subcellularLocation>
        <location evidence="1">Cell membrane</location>
        <topology evidence="1">Multi-pass membrane protein</topology>
    </subcellularLocation>
</comment>
<feature type="transmembrane region" description="Helical" evidence="6">
    <location>
        <begin position="151"/>
        <end position="175"/>
    </location>
</feature>
<proteinExistence type="predicted"/>
<dbReference type="AlphaFoldDB" id="A0A1Y1Q6W6"/>
<evidence type="ECO:0000256" key="4">
    <source>
        <dbReference type="ARBA" id="ARBA00022989"/>
    </source>
</evidence>
<evidence type="ECO:0000256" key="3">
    <source>
        <dbReference type="ARBA" id="ARBA00022692"/>
    </source>
</evidence>
<dbReference type="GO" id="GO:0015171">
    <property type="term" value="F:amino acid transmembrane transporter activity"/>
    <property type="evidence" value="ECO:0007669"/>
    <property type="project" value="TreeGrafter"/>
</dbReference>
<keyword evidence="5 6" id="KW-0472">Membrane</keyword>
<accession>A0A1Y1Q6W6</accession>
<dbReference type="EMBL" id="MTEJ01000788">
    <property type="protein sequence ID" value="OQW97828.1"/>
    <property type="molecule type" value="Genomic_DNA"/>
</dbReference>
<comment type="caution">
    <text evidence="7">The sequence shown here is derived from an EMBL/GenBank/DDBJ whole genome shotgun (WGS) entry which is preliminary data.</text>
</comment>
<evidence type="ECO:0000256" key="1">
    <source>
        <dbReference type="ARBA" id="ARBA00004651"/>
    </source>
</evidence>
<keyword evidence="2" id="KW-1003">Cell membrane</keyword>
<dbReference type="GO" id="GO:0005886">
    <property type="term" value="C:plasma membrane"/>
    <property type="evidence" value="ECO:0007669"/>
    <property type="project" value="UniProtKB-SubCell"/>
</dbReference>
<evidence type="ECO:0000256" key="5">
    <source>
        <dbReference type="ARBA" id="ARBA00023136"/>
    </source>
</evidence>
<keyword evidence="4 6" id="KW-1133">Transmembrane helix</keyword>
<dbReference type="PANTHER" id="PTHR30086:SF16">
    <property type="entry name" value="AMINO ACID EFFLUX PERMEASE RHTB FAMILY"/>
    <property type="match status" value="1"/>
</dbReference>
<dbReference type="Pfam" id="PF01810">
    <property type="entry name" value="LysE"/>
    <property type="match status" value="1"/>
</dbReference>
<dbReference type="Proteomes" id="UP000192491">
    <property type="component" value="Unassembled WGS sequence"/>
</dbReference>
<protein>
    <recommendedName>
        <fullName evidence="9">Lysine transporter LysE</fullName>
    </recommendedName>
</protein>
<dbReference type="InterPro" id="IPR001123">
    <property type="entry name" value="LeuE-type"/>
</dbReference>
<evidence type="ECO:0000256" key="6">
    <source>
        <dbReference type="SAM" id="Phobius"/>
    </source>
</evidence>
<evidence type="ECO:0000256" key="2">
    <source>
        <dbReference type="ARBA" id="ARBA00022475"/>
    </source>
</evidence>
<feature type="transmembrane region" description="Helical" evidence="6">
    <location>
        <begin position="129"/>
        <end position="145"/>
    </location>
</feature>
<keyword evidence="3 6" id="KW-0812">Transmembrane</keyword>
<sequence>MTLSTWFSLFTLCLMGAIFPGASLAVVLRNTLNHSRLHGAITGIAHAIGLGCYALLSVLGLVLVLQQSPLLFKTLSYLGAVYLLWLGYQGITATVTPQAADTQNVPQQRIAVWNAARDGLLIALLNPKVGLYFLAIFSPFINAAMSLTDKAIFVSTITLVDGSWYVLVATALSQGKALLWLKRHQQWIERALGSLLIVLAVHIFLIGV</sequence>
<feature type="transmembrane region" description="Helical" evidence="6">
    <location>
        <begin position="6"/>
        <end position="28"/>
    </location>
</feature>
<feature type="transmembrane region" description="Helical" evidence="6">
    <location>
        <begin position="187"/>
        <end position="207"/>
    </location>
</feature>